<dbReference type="SUPFAM" id="SSF56112">
    <property type="entry name" value="Protein kinase-like (PK-like)"/>
    <property type="match status" value="1"/>
</dbReference>
<dbReference type="Pfam" id="PF00069">
    <property type="entry name" value="Pkinase"/>
    <property type="match status" value="1"/>
</dbReference>
<evidence type="ECO:0000256" key="2">
    <source>
        <dbReference type="ARBA" id="ARBA00022840"/>
    </source>
</evidence>
<reference evidence="4" key="1">
    <citation type="submission" date="2022-07" db="EMBL/GenBank/DDBJ databases">
        <authorList>
            <person name="Macas J."/>
            <person name="Novak P."/>
            <person name="Neumann P."/>
        </authorList>
    </citation>
    <scope>NUCLEOTIDE SEQUENCE</scope>
</reference>
<feature type="domain" description="Protein kinase" evidence="3">
    <location>
        <begin position="246"/>
        <end position="485"/>
    </location>
</feature>
<dbReference type="GO" id="GO:0004672">
    <property type="term" value="F:protein kinase activity"/>
    <property type="evidence" value="ECO:0007669"/>
    <property type="project" value="InterPro"/>
</dbReference>
<evidence type="ECO:0000313" key="5">
    <source>
        <dbReference type="Proteomes" id="UP001152523"/>
    </source>
</evidence>
<keyword evidence="5" id="KW-1185">Reference proteome</keyword>
<dbReference type="Proteomes" id="UP001152523">
    <property type="component" value="Unassembled WGS sequence"/>
</dbReference>
<protein>
    <recommendedName>
        <fullName evidence="3">Protein kinase domain-containing protein</fullName>
    </recommendedName>
</protein>
<proteinExistence type="predicted"/>
<dbReference type="GO" id="GO:0005886">
    <property type="term" value="C:plasma membrane"/>
    <property type="evidence" value="ECO:0007669"/>
    <property type="project" value="TreeGrafter"/>
</dbReference>
<dbReference type="EMBL" id="CAMAPF010000093">
    <property type="protein sequence ID" value="CAH9097300.1"/>
    <property type="molecule type" value="Genomic_DNA"/>
</dbReference>
<dbReference type="PANTHER" id="PTHR27001">
    <property type="entry name" value="OS01G0253100 PROTEIN"/>
    <property type="match status" value="1"/>
</dbReference>
<dbReference type="PROSITE" id="PS00108">
    <property type="entry name" value="PROTEIN_KINASE_ST"/>
    <property type="match status" value="1"/>
</dbReference>
<dbReference type="AlphaFoldDB" id="A0AAV0DB77"/>
<organism evidence="4 5">
    <name type="scientific">Cuscuta epithymum</name>
    <dbReference type="NCBI Taxonomy" id="186058"/>
    <lineage>
        <taxon>Eukaryota</taxon>
        <taxon>Viridiplantae</taxon>
        <taxon>Streptophyta</taxon>
        <taxon>Embryophyta</taxon>
        <taxon>Tracheophyta</taxon>
        <taxon>Spermatophyta</taxon>
        <taxon>Magnoliopsida</taxon>
        <taxon>eudicotyledons</taxon>
        <taxon>Gunneridae</taxon>
        <taxon>Pentapetalae</taxon>
        <taxon>asterids</taxon>
        <taxon>lamiids</taxon>
        <taxon>Solanales</taxon>
        <taxon>Convolvulaceae</taxon>
        <taxon>Cuscuteae</taxon>
        <taxon>Cuscuta</taxon>
        <taxon>Cuscuta subgen. Cuscuta</taxon>
    </lineage>
</organism>
<dbReference type="GO" id="GO:0005524">
    <property type="term" value="F:ATP binding"/>
    <property type="evidence" value="ECO:0007669"/>
    <property type="project" value="UniProtKB-KW"/>
</dbReference>
<gene>
    <name evidence="4" type="ORF">CEPIT_LOCUS14005</name>
</gene>
<evidence type="ECO:0000256" key="1">
    <source>
        <dbReference type="ARBA" id="ARBA00022741"/>
    </source>
</evidence>
<dbReference type="PANTHER" id="PTHR27001:SF931">
    <property type="entry name" value="OS11G0664100 PROTEIN"/>
    <property type="match status" value="1"/>
</dbReference>
<accession>A0AAV0DB77</accession>
<dbReference type="PROSITE" id="PS50011">
    <property type="entry name" value="PROTEIN_KINASE_DOM"/>
    <property type="match status" value="1"/>
</dbReference>
<keyword evidence="1" id="KW-0547">Nucleotide-binding</keyword>
<sequence length="485" mass="55017">MMDSKEATSSQIGIVNDKELIVHEWEIVFPSSFSPSVTSMSWYAYLKYAIGIFNIRAISSDENVTVPALKFNDQYLSSFEDLERSFPVANVHDDPLIRRCIADLENAVLWTLYSFYLEDLNHVPQMDDFKQLMQHLPESVASHNSAIAAKMPEILSKAETAFHGLALRLSDSSYLLQANSPSVYDAKLVASTSIILKTLEDSQLHWIFLKYSNIIGHVERFYSHYVDDAPVDFSNAISDTLLRKIEATGVLVGEGQYSESYAYTIEEGDPMRLPPGRYAFKISRRGYYIYVKGEIDFRTVDRFLYGDRVLRLIGRGCNDVSKRACLVTEYITDGTLQPRLHDLGLRSIVKVLHGIAFGLHLIHSHFPISLIHGDLKPENILLKGDKALLGDFGTISSVGERRKRSDPVYDDSYWGDIDCAKAEIYFIGVLIFEMMTKIPVKRDEGDPLINRVSRLIPDSGACEHQIQEYLLVQPEYNRYLGGVWI</sequence>
<keyword evidence="2" id="KW-0067">ATP-binding</keyword>
<name>A0AAV0DB77_9ASTE</name>
<dbReference type="Gene3D" id="1.10.510.10">
    <property type="entry name" value="Transferase(Phosphotransferase) domain 1"/>
    <property type="match status" value="1"/>
</dbReference>
<evidence type="ECO:0000313" key="4">
    <source>
        <dbReference type="EMBL" id="CAH9097300.1"/>
    </source>
</evidence>
<dbReference type="InterPro" id="IPR008271">
    <property type="entry name" value="Ser/Thr_kinase_AS"/>
</dbReference>
<dbReference type="InterPro" id="IPR000719">
    <property type="entry name" value="Prot_kinase_dom"/>
</dbReference>
<dbReference type="InterPro" id="IPR011009">
    <property type="entry name" value="Kinase-like_dom_sf"/>
</dbReference>
<evidence type="ECO:0000259" key="3">
    <source>
        <dbReference type="PROSITE" id="PS50011"/>
    </source>
</evidence>
<dbReference type="SMART" id="SM00220">
    <property type="entry name" value="S_TKc"/>
    <property type="match status" value="1"/>
</dbReference>
<comment type="caution">
    <text evidence="4">The sequence shown here is derived from an EMBL/GenBank/DDBJ whole genome shotgun (WGS) entry which is preliminary data.</text>
</comment>